<evidence type="ECO:0000256" key="7">
    <source>
        <dbReference type="PIRSR" id="PIRSR600175-1"/>
    </source>
</evidence>
<dbReference type="SUPFAM" id="SSF52266">
    <property type="entry name" value="SGNH hydrolase"/>
    <property type="match status" value="1"/>
</dbReference>
<feature type="disulfide bond" evidence="8">
    <location>
        <begin position="458"/>
        <end position="467"/>
    </location>
</feature>
<dbReference type="InterPro" id="IPR036514">
    <property type="entry name" value="SGNH_hydro_sf"/>
</dbReference>
<feature type="transmembrane region" description="Helical" evidence="9">
    <location>
        <begin position="373"/>
        <end position="401"/>
    </location>
</feature>
<feature type="binding site" evidence="7">
    <location>
        <position position="352"/>
    </location>
    <ligand>
        <name>Na(+)</name>
        <dbReference type="ChEBI" id="CHEBI:29101"/>
        <label>2</label>
    </ligand>
</feature>
<accession>A0A914BVS2</accession>
<evidence type="ECO:0000256" key="1">
    <source>
        <dbReference type="ARBA" id="ARBA00004141"/>
    </source>
</evidence>
<sequence>MSSNYYYILLSVGLVFNLPSFMMQALDQGAPGYSCDPSLMAPSKSIPTNAHSVRPADIKLTMAMGDSLSTAYSPENYIANIKEAIDIVRAAVPKVIVNLVTMNHVEMFTTEANTACNITHCELCWGNNYTQADLAQVVLQYQQEEKNLEASGYFDTTDDFTLVIQPFFSNVTTPPLVNGTYNKQFFGPDCFHWSKYGHAIIGSYMWQNMLQPVGEKNVQANFSVPALPLGCPNQECPYIRTTKNSINCQQFNGTKKFDQMSYDYQPPIPGNTTIFHQQKQRYSVLSSENPDEKRAYEELPSIYPPFCKKIDENYVPEGEIEFPFEEIGGSGDENKIRGNWSSKMDYYLAMFGFTFALGNLWRFPFLMGQNGGVAYLIPYCITYFLTALPVLFIELTLGQFISLGPITAWNNIAPLFKGIGLSMVFISCIIAIYYNMITAWALYYLLNSLKFILPFSSCGNEWNTENCTIWNQRAVVLCKTYNGTMLANGTCLYATEAVRENITTSNATEVVYPINGVMPGVEYFQ</sequence>
<evidence type="ECO:0000313" key="11">
    <source>
        <dbReference type="WBParaSite" id="ACRNAN_Path_1104.g4248.t1"/>
    </source>
</evidence>
<dbReference type="PROSITE" id="PS50267">
    <property type="entry name" value="NA_NEUROTRAN_SYMP_3"/>
    <property type="match status" value="1"/>
</dbReference>
<evidence type="ECO:0000256" key="9">
    <source>
        <dbReference type="SAM" id="Phobius"/>
    </source>
</evidence>
<evidence type="ECO:0000256" key="5">
    <source>
        <dbReference type="ARBA" id="ARBA00022989"/>
    </source>
</evidence>
<dbReference type="InterPro" id="IPR000175">
    <property type="entry name" value="Na/ntran_symport"/>
</dbReference>
<dbReference type="GO" id="GO:0046872">
    <property type="term" value="F:metal ion binding"/>
    <property type="evidence" value="ECO:0007669"/>
    <property type="project" value="UniProtKB-KW"/>
</dbReference>
<keyword evidence="6 9" id="KW-0472">Membrane</keyword>
<dbReference type="GO" id="GO:0006644">
    <property type="term" value="P:phospholipid metabolic process"/>
    <property type="evidence" value="ECO:0007669"/>
    <property type="project" value="TreeGrafter"/>
</dbReference>
<feature type="transmembrane region" description="Helical" evidence="9">
    <location>
        <begin position="421"/>
        <end position="446"/>
    </location>
</feature>
<proteinExistence type="predicted"/>
<reference evidence="11" key="1">
    <citation type="submission" date="2022-11" db="UniProtKB">
        <authorList>
            <consortium name="WormBaseParasite"/>
        </authorList>
    </citation>
    <scope>IDENTIFICATION</scope>
</reference>
<dbReference type="GO" id="GO:0015293">
    <property type="term" value="F:symporter activity"/>
    <property type="evidence" value="ECO:0007669"/>
    <property type="project" value="UniProtKB-KW"/>
</dbReference>
<dbReference type="InterPro" id="IPR038885">
    <property type="entry name" value="PLB1"/>
</dbReference>
<dbReference type="PANTHER" id="PTHR21325">
    <property type="entry name" value="PHOSPHOLIPASE B, PLB1"/>
    <property type="match status" value="1"/>
</dbReference>
<dbReference type="Gene3D" id="3.40.50.1110">
    <property type="entry name" value="SGNH hydrolase"/>
    <property type="match status" value="1"/>
</dbReference>
<dbReference type="Pfam" id="PF00209">
    <property type="entry name" value="SNF"/>
    <property type="match status" value="1"/>
</dbReference>
<evidence type="ECO:0000256" key="3">
    <source>
        <dbReference type="ARBA" id="ARBA00022692"/>
    </source>
</evidence>
<comment type="subcellular location">
    <subcellularLocation>
        <location evidence="1">Membrane</location>
        <topology evidence="1">Multi-pass membrane protein</topology>
    </subcellularLocation>
</comment>
<keyword evidence="7" id="KW-0915">Sodium</keyword>
<keyword evidence="3 9" id="KW-0812">Transmembrane</keyword>
<evidence type="ECO:0000256" key="6">
    <source>
        <dbReference type="ARBA" id="ARBA00023136"/>
    </source>
</evidence>
<keyword evidence="8" id="KW-1015">Disulfide bond</keyword>
<dbReference type="AlphaFoldDB" id="A0A914BVS2"/>
<dbReference type="SUPFAM" id="SSF161070">
    <property type="entry name" value="SNF-like"/>
    <property type="match status" value="1"/>
</dbReference>
<keyword evidence="5 9" id="KW-1133">Transmembrane helix</keyword>
<keyword evidence="2" id="KW-0813">Transport</keyword>
<dbReference type="PANTHER" id="PTHR21325:SF31">
    <property type="entry name" value="GH22081P-RELATED"/>
    <property type="match status" value="1"/>
</dbReference>
<keyword evidence="7" id="KW-0479">Metal-binding</keyword>
<evidence type="ECO:0000256" key="8">
    <source>
        <dbReference type="PIRSR" id="PIRSR600175-2"/>
    </source>
</evidence>
<dbReference type="PRINTS" id="PR00176">
    <property type="entry name" value="NANEUSMPORT"/>
</dbReference>
<name>A0A914BVS2_9BILA</name>
<dbReference type="WBParaSite" id="ACRNAN_Path_1104.g4248.t1">
    <property type="protein sequence ID" value="ACRNAN_Path_1104.g4248.t1"/>
    <property type="gene ID" value="ACRNAN_Path_1104.g4248"/>
</dbReference>
<evidence type="ECO:0000313" key="10">
    <source>
        <dbReference type="Proteomes" id="UP000887540"/>
    </source>
</evidence>
<evidence type="ECO:0000256" key="2">
    <source>
        <dbReference type="ARBA" id="ARBA00022448"/>
    </source>
</evidence>
<dbReference type="GO" id="GO:0004620">
    <property type="term" value="F:phospholipase activity"/>
    <property type="evidence" value="ECO:0007669"/>
    <property type="project" value="InterPro"/>
</dbReference>
<dbReference type="GO" id="GO:0016020">
    <property type="term" value="C:membrane"/>
    <property type="evidence" value="ECO:0007669"/>
    <property type="project" value="UniProtKB-SubCell"/>
</dbReference>
<feature type="transmembrane region" description="Helical" evidence="9">
    <location>
        <begin position="344"/>
        <end position="361"/>
    </location>
</feature>
<keyword evidence="4" id="KW-0769">Symport</keyword>
<organism evidence="10 11">
    <name type="scientific">Acrobeloides nanus</name>
    <dbReference type="NCBI Taxonomy" id="290746"/>
    <lineage>
        <taxon>Eukaryota</taxon>
        <taxon>Metazoa</taxon>
        <taxon>Ecdysozoa</taxon>
        <taxon>Nematoda</taxon>
        <taxon>Chromadorea</taxon>
        <taxon>Rhabditida</taxon>
        <taxon>Tylenchina</taxon>
        <taxon>Cephalobomorpha</taxon>
        <taxon>Cephaloboidea</taxon>
        <taxon>Cephalobidae</taxon>
        <taxon>Acrobeloides</taxon>
    </lineage>
</organism>
<dbReference type="Proteomes" id="UP000887540">
    <property type="component" value="Unplaced"/>
</dbReference>
<evidence type="ECO:0000256" key="4">
    <source>
        <dbReference type="ARBA" id="ARBA00022847"/>
    </source>
</evidence>
<dbReference type="InterPro" id="IPR037272">
    <property type="entry name" value="SNS_sf"/>
</dbReference>
<protein>
    <submittedName>
        <fullName evidence="11">Transporter</fullName>
    </submittedName>
</protein>
<feature type="binding site" evidence="7">
    <location>
        <position position="359"/>
    </location>
    <ligand>
        <name>Na(+)</name>
        <dbReference type="ChEBI" id="CHEBI:29101"/>
        <label>1</label>
    </ligand>
</feature>
<keyword evidence="10" id="KW-1185">Reference proteome</keyword>